<protein>
    <submittedName>
        <fullName evidence="2">Uncharacterized protein</fullName>
    </submittedName>
</protein>
<organism evidence="2 3">
    <name type="scientific">Ridgeia piscesae</name>
    <name type="common">Tubeworm</name>
    <dbReference type="NCBI Taxonomy" id="27915"/>
    <lineage>
        <taxon>Eukaryota</taxon>
        <taxon>Metazoa</taxon>
        <taxon>Spiralia</taxon>
        <taxon>Lophotrochozoa</taxon>
        <taxon>Annelida</taxon>
        <taxon>Polychaeta</taxon>
        <taxon>Sedentaria</taxon>
        <taxon>Canalipalpata</taxon>
        <taxon>Sabellida</taxon>
        <taxon>Siboglinidae</taxon>
        <taxon>Ridgeia</taxon>
    </lineage>
</organism>
<sequence length="130" mass="13275">MAATMSTSVAAKVSEKSIDDCPGDGTPSTTDAPPVSKEERRGGDGAEDVCPVVPVPGKVGSDAASTDSSPSVSADREVSPALDAGKGKPVAEAAPKVKESSRSRKKEDKSIGLYQWSDTPVQCLPTLAQC</sequence>
<dbReference type="AlphaFoldDB" id="A0AAD9P5Y2"/>
<dbReference type="Proteomes" id="UP001209878">
    <property type="component" value="Unassembled WGS sequence"/>
</dbReference>
<comment type="caution">
    <text evidence="2">The sequence shown here is derived from an EMBL/GenBank/DDBJ whole genome shotgun (WGS) entry which is preliminary data.</text>
</comment>
<accession>A0AAD9P5Y2</accession>
<reference evidence="2" key="1">
    <citation type="journal article" date="2023" name="Mol. Biol. Evol.">
        <title>Third-Generation Sequencing Reveals the Adaptive Role of the Epigenome in Three Deep-Sea Polychaetes.</title>
        <authorList>
            <person name="Perez M."/>
            <person name="Aroh O."/>
            <person name="Sun Y."/>
            <person name="Lan Y."/>
            <person name="Juniper S.K."/>
            <person name="Young C.R."/>
            <person name="Angers B."/>
            <person name="Qian P.Y."/>
        </authorList>
    </citation>
    <scope>NUCLEOTIDE SEQUENCE</scope>
    <source>
        <strain evidence="2">R07B-5</strain>
    </source>
</reference>
<dbReference type="EMBL" id="JAODUO010000123">
    <property type="protein sequence ID" value="KAK2188761.1"/>
    <property type="molecule type" value="Genomic_DNA"/>
</dbReference>
<proteinExistence type="predicted"/>
<gene>
    <name evidence="2" type="ORF">NP493_123g05002</name>
</gene>
<evidence type="ECO:0000313" key="3">
    <source>
        <dbReference type="Proteomes" id="UP001209878"/>
    </source>
</evidence>
<evidence type="ECO:0000313" key="2">
    <source>
        <dbReference type="EMBL" id="KAK2188761.1"/>
    </source>
</evidence>
<feature type="compositionally biased region" description="Polar residues" evidence="1">
    <location>
        <begin position="63"/>
        <end position="72"/>
    </location>
</feature>
<feature type="compositionally biased region" description="Basic and acidic residues" evidence="1">
    <location>
        <begin position="95"/>
        <end position="110"/>
    </location>
</feature>
<feature type="region of interest" description="Disordered" evidence="1">
    <location>
        <begin position="1"/>
        <end position="113"/>
    </location>
</feature>
<keyword evidence="3" id="KW-1185">Reference proteome</keyword>
<evidence type="ECO:0000256" key="1">
    <source>
        <dbReference type="SAM" id="MobiDB-lite"/>
    </source>
</evidence>
<name>A0AAD9P5Y2_RIDPI</name>